<sequence>MKSIKTMQIEEGLEFHAWGFADDKGREMGSYIHFGTDVYEEAEDGTSQVKPGTYFLWLGQATRGGKKFGPAQHWNSCATEEARYLEVSKYLEEARERAKRWAAK</sequence>
<evidence type="ECO:0000313" key="1">
    <source>
        <dbReference type="EMBL" id="CAB5219964.1"/>
    </source>
</evidence>
<accession>A0A6J7WV32</accession>
<proteinExistence type="predicted"/>
<dbReference type="EMBL" id="LR798278">
    <property type="protein sequence ID" value="CAB5219964.1"/>
    <property type="molecule type" value="Genomic_DNA"/>
</dbReference>
<reference evidence="1" key="1">
    <citation type="submission" date="2020-05" db="EMBL/GenBank/DDBJ databases">
        <authorList>
            <person name="Chiriac C."/>
            <person name="Salcher M."/>
            <person name="Ghai R."/>
            <person name="Kavagutti S V."/>
        </authorList>
    </citation>
    <scope>NUCLEOTIDE SEQUENCE</scope>
</reference>
<protein>
    <submittedName>
        <fullName evidence="1">Uncharacterized protein</fullName>
    </submittedName>
</protein>
<organism evidence="1">
    <name type="scientific">uncultured Caudovirales phage</name>
    <dbReference type="NCBI Taxonomy" id="2100421"/>
    <lineage>
        <taxon>Viruses</taxon>
        <taxon>Duplodnaviria</taxon>
        <taxon>Heunggongvirae</taxon>
        <taxon>Uroviricota</taxon>
        <taxon>Caudoviricetes</taxon>
        <taxon>Peduoviridae</taxon>
        <taxon>Maltschvirus</taxon>
        <taxon>Maltschvirus maltsch</taxon>
    </lineage>
</organism>
<name>A0A6J7WV32_9CAUD</name>
<gene>
    <name evidence="1" type="ORF">UFOVP239_18</name>
</gene>